<dbReference type="Proteomes" id="UP000193719">
    <property type="component" value="Unassembled WGS sequence"/>
</dbReference>
<dbReference type="OrthoDB" id="10607543at2759"/>
<name>A0A1Y1V4X1_9FUNG</name>
<feature type="transmembrane region" description="Helical" evidence="2">
    <location>
        <begin position="27"/>
        <end position="46"/>
    </location>
</feature>
<evidence type="ECO:0000313" key="4">
    <source>
        <dbReference type="Proteomes" id="UP000193719"/>
    </source>
</evidence>
<reference evidence="3 4" key="2">
    <citation type="submission" date="2016-08" db="EMBL/GenBank/DDBJ databases">
        <title>Pervasive Adenine N6-methylation of Active Genes in Fungi.</title>
        <authorList>
            <consortium name="DOE Joint Genome Institute"/>
            <person name="Mondo S.J."/>
            <person name="Dannebaum R.O."/>
            <person name="Kuo R.C."/>
            <person name="Labutti K."/>
            <person name="Haridas S."/>
            <person name="Kuo A."/>
            <person name="Salamov A."/>
            <person name="Ahrendt S.R."/>
            <person name="Lipzen A."/>
            <person name="Sullivan W."/>
            <person name="Andreopoulos W.B."/>
            <person name="Clum A."/>
            <person name="Lindquist E."/>
            <person name="Daum C."/>
            <person name="Ramamoorthy G.K."/>
            <person name="Gryganskyi A."/>
            <person name="Culley D."/>
            <person name="Magnuson J.K."/>
            <person name="James T.Y."/>
            <person name="O'Malley M.A."/>
            <person name="Stajich J.E."/>
            <person name="Spatafora J.W."/>
            <person name="Visel A."/>
            <person name="Grigoriev I.V."/>
        </authorList>
    </citation>
    <scope>NUCLEOTIDE SEQUENCE [LARGE SCALE GENOMIC DNA]</scope>
    <source>
        <strain evidence="4">finn</strain>
    </source>
</reference>
<feature type="compositionally biased region" description="Acidic residues" evidence="1">
    <location>
        <begin position="132"/>
        <end position="141"/>
    </location>
</feature>
<proteinExistence type="predicted"/>
<feature type="compositionally biased region" description="Polar residues" evidence="1">
    <location>
        <begin position="231"/>
        <end position="249"/>
    </location>
</feature>
<evidence type="ECO:0000313" key="3">
    <source>
        <dbReference type="EMBL" id="ORX47376.1"/>
    </source>
</evidence>
<keyword evidence="2" id="KW-0472">Membrane</keyword>
<keyword evidence="4" id="KW-1185">Reference proteome</keyword>
<accession>A0A1Y1V4X1</accession>
<dbReference type="AlphaFoldDB" id="A0A1Y1V4X1"/>
<sequence length="429" mass="49651">MDGFYDNFEIENYNRTSVDDHVIDGTSILIVGIVSLILIILIIMGIRIFSKKLEELGCEGIQEIRRVEDIEPLPQYQEREIPTEAEINLSNYIQSNNTISTIPRDTMNIINRLNEASAQQMTQQSTHHENTENQEEEEEDSYSSMPSTSIIPVPFPQKENMPHIPPPCYDIALTQPRITTKGMIVLPQDPSFSLLPFLSRSPSTNNQNIRRNRKRLRRFFIIHRRHSNRFPNTNSPNNYRFQDSQNNSILSTTSHSSSTSSLHLMTNFESNPNLNHHNHFRRHLRESSRHSSRLNVFRRHHHSNSIRRQRRRRHHCADNASISIYYPTSVADIPEDHYSIEVHDCNNNNVRNYQPSSNTSSFERNSTTVEDTSNCQDPEVSLNTVQHLLSNENTTSGVKQSQDYQTIPLKEQCDELCLDITQAVSSNYH</sequence>
<reference evidence="3 4" key="1">
    <citation type="submission" date="2016-08" db="EMBL/GenBank/DDBJ databases">
        <title>Genomes of anaerobic fungi encode conserved fungal cellulosomes for biomass hydrolysis.</title>
        <authorList>
            <consortium name="DOE Joint Genome Institute"/>
            <person name="Haitjema C.H."/>
            <person name="Gilmore S.P."/>
            <person name="Henske J.K."/>
            <person name="Solomon K.V."/>
            <person name="De Groot R."/>
            <person name="Kuo A."/>
            <person name="Mondo S.J."/>
            <person name="Salamov A.A."/>
            <person name="Labutti K."/>
            <person name="Zhao Z."/>
            <person name="Chiniquy J."/>
            <person name="Barry K."/>
            <person name="Brewer H.M."/>
            <person name="Purvine S.O."/>
            <person name="Wright A.T."/>
            <person name="Boxma B."/>
            <person name="Van Alen T."/>
            <person name="Hackstein J.H."/>
            <person name="Baker S.E."/>
            <person name="Grigoriev I.V."/>
            <person name="O'Malley M.A."/>
        </authorList>
    </citation>
    <scope>NUCLEOTIDE SEQUENCE [LARGE SCALE GENOMIC DNA]</scope>
    <source>
        <strain evidence="4">finn</strain>
    </source>
</reference>
<feature type="region of interest" description="Disordered" evidence="1">
    <location>
        <begin position="227"/>
        <end position="258"/>
    </location>
</feature>
<evidence type="ECO:0000256" key="2">
    <source>
        <dbReference type="SAM" id="Phobius"/>
    </source>
</evidence>
<keyword evidence="2" id="KW-1133">Transmembrane helix</keyword>
<feature type="region of interest" description="Disordered" evidence="1">
    <location>
        <begin position="354"/>
        <end position="375"/>
    </location>
</feature>
<protein>
    <submittedName>
        <fullName evidence="3">Uncharacterized protein</fullName>
    </submittedName>
</protein>
<gene>
    <name evidence="3" type="ORF">BCR36DRAFT_584879</name>
</gene>
<feature type="region of interest" description="Disordered" evidence="1">
    <location>
        <begin position="117"/>
        <end position="153"/>
    </location>
</feature>
<comment type="caution">
    <text evidence="3">The sequence shown here is derived from an EMBL/GenBank/DDBJ whole genome shotgun (WGS) entry which is preliminary data.</text>
</comment>
<evidence type="ECO:0000256" key="1">
    <source>
        <dbReference type="SAM" id="MobiDB-lite"/>
    </source>
</evidence>
<dbReference type="EMBL" id="MCFH01000031">
    <property type="protein sequence ID" value="ORX47376.1"/>
    <property type="molecule type" value="Genomic_DNA"/>
</dbReference>
<organism evidence="3 4">
    <name type="scientific">Piromyces finnis</name>
    <dbReference type="NCBI Taxonomy" id="1754191"/>
    <lineage>
        <taxon>Eukaryota</taxon>
        <taxon>Fungi</taxon>
        <taxon>Fungi incertae sedis</taxon>
        <taxon>Chytridiomycota</taxon>
        <taxon>Chytridiomycota incertae sedis</taxon>
        <taxon>Neocallimastigomycetes</taxon>
        <taxon>Neocallimastigales</taxon>
        <taxon>Neocallimastigaceae</taxon>
        <taxon>Piromyces</taxon>
    </lineage>
</organism>
<keyword evidence="2" id="KW-0812">Transmembrane</keyword>